<evidence type="ECO:0000256" key="1">
    <source>
        <dbReference type="SAM" id="Coils"/>
    </source>
</evidence>
<keyword evidence="1" id="KW-0175">Coiled coil</keyword>
<evidence type="ECO:0000313" key="2">
    <source>
        <dbReference type="EMBL" id="KAF9535884.1"/>
    </source>
</evidence>
<dbReference type="AlphaFoldDB" id="A0A9P6EVW7"/>
<reference evidence="2" key="1">
    <citation type="submission" date="2020-11" db="EMBL/GenBank/DDBJ databases">
        <authorList>
            <consortium name="DOE Joint Genome Institute"/>
            <person name="Ahrendt S."/>
            <person name="Riley R."/>
            <person name="Andreopoulos W."/>
            <person name="Labutti K."/>
            <person name="Pangilinan J."/>
            <person name="Ruiz-Duenas F.J."/>
            <person name="Barrasa J.M."/>
            <person name="Sanchez-Garcia M."/>
            <person name="Camarero S."/>
            <person name="Miyauchi S."/>
            <person name="Serrano A."/>
            <person name="Linde D."/>
            <person name="Babiker R."/>
            <person name="Drula E."/>
            <person name="Ayuso-Fernandez I."/>
            <person name="Pacheco R."/>
            <person name="Padilla G."/>
            <person name="Ferreira P."/>
            <person name="Barriuso J."/>
            <person name="Kellner H."/>
            <person name="Castanera R."/>
            <person name="Alfaro M."/>
            <person name="Ramirez L."/>
            <person name="Pisabarro A.G."/>
            <person name="Kuo A."/>
            <person name="Tritt A."/>
            <person name="Lipzen A."/>
            <person name="He G."/>
            <person name="Yan M."/>
            <person name="Ng V."/>
            <person name="Cullen D."/>
            <person name="Martin F."/>
            <person name="Rosso M.-N."/>
            <person name="Henrissat B."/>
            <person name="Hibbett D."/>
            <person name="Martinez A.T."/>
            <person name="Grigoriev I.V."/>
        </authorList>
    </citation>
    <scope>NUCLEOTIDE SEQUENCE</scope>
    <source>
        <strain evidence="2">CBS 506.95</strain>
    </source>
</reference>
<sequence length="299" mass="35189">MIPRTHRTGGRYRPYNYEHVSTSEPDRSLWQQRCQEMEENVRVTNALKEKADKDRIAAENHLVDVIRAARTLEVQCRAYQAGLEHLQDEFKSKEMDLRTKAAFDAQQIARLEAQLGTIGERHSCELSQIRADYQGRIRDYKLRLKEQDRCHSREISKLRDEFDACLRSLRKDIAEARDGRSSREPKEWFTLHERKWQEMLVPKDTHFQGLAACQIPWPVFRSVERIEDLTVADVKRYFQKKYPDELGSAWRADLKRWHPDKIGRLATLIHPDAWIDVQVGFSVCIQAMLSIQADRSNRD</sequence>
<evidence type="ECO:0000313" key="3">
    <source>
        <dbReference type="Proteomes" id="UP000807306"/>
    </source>
</evidence>
<comment type="caution">
    <text evidence="2">The sequence shown here is derived from an EMBL/GenBank/DDBJ whole genome shotgun (WGS) entry which is preliminary data.</text>
</comment>
<protein>
    <submittedName>
        <fullName evidence="2">Uncharacterized protein</fullName>
    </submittedName>
</protein>
<organism evidence="2 3">
    <name type="scientific">Crepidotus variabilis</name>
    <dbReference type="NCBI Taxonomy" id="179855"/>
    <lineage>
        <taxon>Eukaryota</taxon>
        <taxon>Fungi</taxon>
        <taxon>Dikarya</taxon>
        <taxon>Basidiomycota</taxon>
        <taxon>Agaricomycotina</taxon>
        <taxon>Agaricomycetes</taxon>
        <taxon>Agaricomycetidae</taxon>
        <taxon>Agaricales</taxon>
        <taxon>Agaricineae</taxon>
        <taxon>Crepidotaceae</taxon>
        <taxon>Crepidotus</taxon>
    </lineage>
</organism>
<name>A0A9P6EVW7_9AGAR</name>
<dbReference type="Proteomes" id="UP000807306">
    <property type="component" value="Unassembled WGS sequence"/>
</dbReference>
<proteinExistence type="predicted"/>
<feature type="coiled-coil region" evidence="1">
    <location>
        <begin position="34"/>
        <end position="89"/>
    </location>
</feature>
<dbReference type="EMBL" id="MU157824">
    <property type="protein sequence ID" value="KAF9535884.1"/>
    <property type="molecule type" value="Genomic_DNA"/>
</dbReference>
<keyword evidence="3" id="KW-1185">Reference proteome</keyword>
<accession>A0A9P6EVW7</accession>
<dbReference type="OrthoDB" id="412109at2759"/>
<gene>
    <name evidence="2" type="ORF">CPB83DRAFT_842516</name>
</gene>